<comment type="caution">
    <text evidence="3">The sequence shown here is derived from an EMBL/GenBank/DDBJ whole genome shotgun (WGS) entry which is preliminary data.</text>
</comment>
<name>A0ABS5USZ7_9BIFI</name>
<organism evidence="3 4">
    <name type="scientific">Bifidobacterium colobi</name>
    <dbReference type="NCBI Taxonomy" id="2809026"/>
    <lineage>
        <taxon>Bacteria</taxon>
        <taxon>Bacillati</taxon>
        <taxon>Actinomycetota</taxon>
        <taxon>Actinomycetes</taxon>
        <taxon>Bifidobacteriales</taxon>
        <taxon>Bifidobacteriaceae</taxon>
        <taxon>Bifidobacterium</taxon>
    </lineage>
</organism>
<dbReference type="RefSeq" id="WP_214375269.1">
    <property type="nucleotide sequence ID" value="NZ_JAFEJU010000001.1"/>
</dbReference>
<protein>
    <submittedName>
        <fullName evidence="3">Flagella basal body P-ring formation protein FlgA</fullName>
    </submittedName>
</protein>
<feature type="region of interest" description="Disordered" evidence="1">
    <location>
        <begin position="153"/>
        <end position="187"/>
    </location>
</feature>
<feature type="compositionally biased region" description="Low complexity" evidence="1">
    <location>
        <begin position="171"/>
        <end position="183"/>
    </location>
</feature>
<evidence type="ECO:0000256" key="1">
    <source>
        <dbReference type="SAM" id="MobiDB-lite"/>
    </source>
</evidence>
<accession>A0ABS5USZ7</accession>
<keyword evidence="3" id="KW-0966">Cell projection</keyword>
<evidence type="ECO:0000313" key="4">
    <source>
        <dbReference type="Proteomes" id="UP000711736"/>
    </source>
</evidence>
<dbReference type="InterPro" id="IPR013974">
    <property type="entry name" value="SAF"/>
</dbReference>
<dbReference type="SMART" id="SM00858">
    <property type="entry name" value="SAF"/>
    <property type="match status" value="1"/>
</dbReference>
<feature type="compositionally biased region" description="Polar residues" evidence="1">
    <location>
        <begin position="153"/>
        <end position="170"/>
    </location>
</feature>
<proteinExistence type="predicted"/>
<dbReference type="InterPro" id="IPR017585">
    <property type="entry name" value="SAF_FlgA"/>
</dbReference>
<reference evidence="3 4" key="1">
    <citation type="journal article" date="2021" name="Environ. Microbiol.">
        <title>Genetic insights into the dark matter of the mammalian gut microbiota through targeted genome reconstruction.</title>
        <authorList>
            <person name="Lugli G.A."/>
            <person name="Alessandri G."/>
            <person name="Milani C."/>
            <person name="Viappiani A."/>
            <person name="Fontana F."/>
            <person name="Tarracchini C."/>
            <person name="Mancabelli L."/>
            <person name="Argentini C."/>
            <person name="Ruiz L."/>
            <person name="Margolles A."/>
            <person name="van Sinderen D."/>
            <person name="Turroni F."/>
            <person name="Ventura M."/>
        </authorList>
    </citation>
    <scope>NUCLEOTIDE SEQUENCE [LARGE SCALE GENOMIC DNA]</scope>
    <source>
        <strain evidence="3 4">LC6</strain>
    </source>
</reference>
<gene>
    <name evidence="3" type="ORF">JS530_00100</name>
</gene>
<evidence type="ECO:0000313" key="3">
    <source>
        <dbReference type="EMBL" id="MBT1173936.1"/>
    </source>
</evidence>
<feature type="domain" description="SAF" evidence="2">
    <location>
        <begin position="54"/>
        <end position="116"/>
    </location>
</feature>
<evidence type="ECO:0000259" key="2">
    <source>
        <dbReference type="SMART" id="SM00858"/>
    </source>
</evidence>
<dbReference type="Gene3D" id="3.90.1210.10">
    <property type="entry name" value="Antifreeze-like/N-acetylneuraminic acid synthase C-terminal domain"/>
    <property type="match status" value="1"/>
</dbReference>
<dbReference type="CDD" id="cd11614">
    <property type="entry name" value="SAF_CpaB_FlgA_like"/>
    <property type="match status" value="1"/>
</dbReference>
<keyword evidence="3" id="KW-0282">Flagellum</keyword>
<keyword evidence="4" id="KW-1185">Reference proteome</keyword>
<dbReference type="EMBL" id="JAFEJU010000001">
    <property type="protein sequence ID" value="MBT1173936.1"/>
    <property type="molecule type" value="Genomic_DNA"/>
</dbReference>
<keyword evidence="3" id="KW-0969">Cilium</keyword>
<sequence length="246" mass="25705">MMTFALPSTLKLPAAGSLKRRRMMHTLRRIAAAACAGLAVLFALQTVTSLIATVPVVVASHTIKRGSTIKTADVMIRHIPPRAVSDSMLSSIEEVTGRIAYIDIADGDPVLQQMAHDAPVVPQGATVLDVQLTSVARGLTTSDHVQLVSAMGCQSTQNSRNDSQSNNAQKSPADTADASASPDTADDSAVAENCVLADDAMVMGISTTADSSYNDGRQLVSFAMPPDAAARVLQFQEAGAIVAVMQ</sequence>
<dbReference type="Pfam" id="PF13144">
    <property type="entry name" value="ChapFlgA"/>
    <property type="match status" value="1"/>
</dbReference>
<dbReference type="Proteomes" id="UP000711736">
    <property type="component" value="Unassembled WGS sequence"/>
</dbReference>